<comment type="caution">
    <text evidence="3">The sequence shown here is derived from an EMBL/GenBank/DDBJ whole genome shotgun (WGS) entry which is preliminary data.</text>
</comment>
<dbReference type="InterPro" id="IPR005645">
    <property type="entry name" value="FSH-like_dom"/>
</dbReference>
<dbReference type="EMBL" id="JBFXLU010000137">
    <property type="protein sequence ID" value="KAL2839117.1"/>
    <property type="molecule type" value="Genomic_DNA"/>
</dbReference>
<gene>
    <name evidence="3" type="ORF">BJY01DRAFT_250658</name>
</gene>
<feature type="domain" description="Serine hydrolase" evidence="2">
    <location>
        <begin position="52"/>
        <end position="212"/>
    </location>
</feature>
<evidence type="ECO:0000259" key="2">
    <source>
        <dbReference type="Pfam" id="PF03959"/>
    </source>
</evidence>
<proteinExistence type="predicted"/>
<protein>
    <submittedName>
        <fullName evidence="3">Serine hydrolase-domain-containing protein</fullName>
    </submittedName>
</protein>
<evidence type="ECO:0000313" key="3">
    <source>
        <dbReference type="EMBL" id="KAL2839117.1"/>
    </source>
</evidence>
<evidence type="ECO:0000313" key="4">
    <source>
        <dbReference type="Proteomes" id="UP001610446"/>
    </source>
</evidence>
<keyword evidence="1 3" id="KW-0378">Hydrolase</keyword>
<dbReference type="PANTHER" id="PTHR48070">
    <property type="entry name" value="ESTERASE OVCA2"/>
    <property type="match status" value="1"/>
</dbReference>
<dbReference type="Pfam" id="PF03959">
    <property type="entry name" value="FSH1"/>
    <property type="match status" value="1"/>
</dbReference>
<accession>A0ABR4JH95</accession>
<keyword evidence="4" id="KW-1185">Reference proteome</keyword>
<organism evidence="3 4">
    <name type="scientific">Aspergillus pseudoustus</name>
    <dbReference type="NCBI Taxonomy" id="1810923"/>
    <lineage>
        <taxon>Eukaryota</taxon>
        <taxon>Fungi</taxon>
        <taxon>Dikarya</taxon>
        <taxon>Ascomycota</taxon>
        <taxon>Pezizomycotina</taxon>
        <taxon>Eurotiomycetes</taxon>
        <taxon>Eurotiomycetidae</taxon>
        <taxon>Eurotiales</taxon>
        <taxon>Aspergillaceae</taxon>
        <taxon>Aspergillus</taxon>
        <taxon>Aspergillus subgen. Nidulantes</taxon>
    </lineage>
</organism>
<evidence type="ECO:0000256" key="1">
    <source>
        <dbReference type="ARBA" id="ARBA00022801"/>
    </source>
</evidence>
<dbReference type="InterPro" id="IPR050593">
    <property type="entry name" value="LovG"/>
</dbReference>
<dbReference type="GO" id="GO:0016787">
    <property type="term" value="F:hydrolase activity"/>
    <property type="evidence" value="ECO:0007669"/>
    <property type="project" value="UniProtKB-KW"/>
</dbReference>
<name>A0ABR4JH95_9EURO</name>
<reference evidence="3 4" key="1">
    <citation type="submission" date="2024-07" db="EMBL/GenBank/DDBJ databases">
        <title>Section-level genome sequencing and comparative genomics of Aspergillus sections Usti and Cavernicolus.</title>
        <authorList>
            <consortium name="Lawrence Berkeley National Laboratory"/>
            <person name="Nybo J.L."/>
            <person name="Vesth T.C."/>
            <person name="Theobald S."/>
            <person name="Frisvad J.C."/>
            <person name="Larsen T.O."/>
            <person name="Kjaerboelling I."/>
            <person name="Rothschild-Mancinelli K."/>
            <person name="Lyhne E.K."/>
            <person name="Kogle M.E."/>
            <person name="Barry K."/>
            <person name="Clum A."/>
            <person name="Na H."/>
            <person name="Ledsgaard L."/>
            <person name="Lin J."/>
            <person name="Lipzen A."/>
            <person name="Kuo A."/>
            <person name="Riley R."/>
            <person name="Mondo S."/>
            <person name="Labutti K."/>
            <person name="Haridas S."/>
            <person name="Pangalinan J."/>
            <person name="Salamov A.A."/>
            <person name="Simmons B.A."/>
            <person name="Magnuson J.K."/>
            <person name="Chen J."/>
            <person name="Drula E."/>
            <person name="Henrissat B."/>
            <person name="Wiebenga A."/>
            <person name="Lubbers R.J."/>
            <person name="Gomes A.C."/>
            <person name="Makela M.R."/>
            <person name="Stajich J."/>
            <person name="Grigoriev I.V."/>
            <person name="Mortensen U.H."/>
            <person name="De Vries R.P."/>
            <person name="Baker S.E."/>
            <person name="Andersen M.R."/>
        </authorList>
    </citation>
    <scope>NUCLEOTIDE SEQUENCE [LARGE SCALE GENOMIC DNA]</scope>
    <source>
        <strain evidence="3 4">CBS 123904</strain>
    </source>
</reference>
<sequence>MSLPQDQRTFGVLMLHVVKVRPIERPLLHKARLLVEQITTSLLPQILSIHPDSLEFIFPDGPRRFGTAIDNSTGDGEHSQSETGLESRGWWLDLNDYSRYVGLENSLIRLSESLDNRPIHAVAAFSQGAALAAMISGLCDASSNTTRRALLAENGIPVETFLKNLRNQQPLVFAICISGYRGSMKYCSPFYAGTLSTPSLHVIARLDTTIPAYKT</sequence>
<dbReference type="PANTHER" id="PTHR48070:SF6">
    <property type="entry name" value="ESTERASE OVCA2"/>
    <property type="match status" value="1"/>
</dbReference>
<dbReference type="Proteomes" id="UP001610446">
    <property type="component" value="Unassembled WGS sequence"/>
</dbReference>
<dbReference type="Gene3D" id="3.40.50.1820">
    <property type="entry name" value="alpha/beta hydrolase"/>
    <property type="match status" value="1"/>
</dbReference>
<dbReference type="InterPro" id="IPR029058">
    <property type="entry name" value="AB_hydrolase_fold"/>
</dbReference>